<feature type="domain" description="LTD" evidence="2">
    <location>
        <begin position="18"/>
        <end position="153"/>
    </location>
</feature>
<gene>
    <name evidence="3" type="ORF">VE96_C0006G0011</name>
</gene>
<sequence length="499" mass="54622">MKIGWVGMIGIGLILIFGQVGQGRTDTGVPEVIINEVAWAGSSASSSDEWIELKNTTDADIDLSGWQITINALDITLPENSIIPANGFYLIAKYKTGHPNSALNVAVDLDRESKQFSISNNGFVITLQDATGQTEDIAWDSTKLPSSGYGYRNSDDSGSASLERKAPIGKGDDKTSWQEATDSINFDDIKDLGTPKADNSIPPAILPSPIITSITPEETLAIDDFVLDQIDGDNFAMTNGLQIKLQNGTQEIWATDWQVLSPMLIINIEFDLTDAETGAWDVVVINPDQPPAILMNALTILELEDEPGDYSNADIQISEIYPHPTTGANSEFIELYNAGDNSVNLKGWQLDDQFPGGSAVYTINTDTIIESHQYYVFEKLQTKISLNDTGDYVRLLNPQAALVETTPNYGSANLGEAYAKINDSWEWTLRPTPQAANVWENPIEPEEETTPTDDDPYSLQPNEIVIALDYDDLTSTSVLLTWQISLIGAIGELELYQSD</sequence>
<dbReference type="InterPro" id="IPR001322">
    <property type="entry name" value="Lamin_tail_dom"/>
</dbReference>
<organism evidence="3 4">
    <name type="scientific">candidate division Kazan bacterium GW2011_GWA1_44_22</name>
    <dbReference type="NCBI Taxonomy" id="1620410"/>
    <lineage>
        <taxon>Bacteria</taxon>
        <taxon>Bacteria division Kazan-3B-28</taxon>
    </lineage>
</organism>
<dbReference type="EMBL" id="LCIJ01000006">
    <property type="protein sequence ID" value="KKT52884.1"/>
    <property type="molecule type" value="Genomic_DNA"/>
</dbReference>
<dbReference type="SUPFAM" id="SSF74853">
    <property type="entry name" value="Lamin A/C globular tail domain"/>
    <property type="match status" value="2"/>
</dbReference>
<evidence type="ECO:0000256" key="1">
    <source>
        <dbReference type="SAM" id="MobiDB-lite"/>
    </source>
</evidence>
<proteinExistence type="predicted"/>
<dbReference type="Proteomes" id="UP000034752">
    <property type="component" value="Unassembled WGS sequence"/>
</dbReference>
<dbReference type="AlphaFoldDB" id="A0A0G1KYA4"/>
<feature type="domain" description="LTD" evidence="2">
    <location>
        <begin position="306"/>
        <end position="453"/>
    </location>
</feature>
<protein>
    <submittedName>
        <fullName evidence="3">Polymorphic membrane protein</fullName>
    </submittedName>
</protein>
<dbReference type="Gene3D" id="2.60.40.1260">
    <property type="entry name" value="Lamin Tail domain"/>
    <property type="match status" value="2"/>
</dbReference>
<dbReference type="Pfam" id="PF00932">
    <property type="entry name" value="LTD"/>
    <property type="match status" value="2"/>
</dbReference>
<evidence type="ECO:0000313" key="4">
    <source>
        <dbReference type="Proteomes" id="UP000034752"/>
    </source>
</evidence>
<name>A0A0G1KYA4_UNCK3</name>
<feature type="compositionally biased region" description="Basic and acidic residues" evidence="1">
    <location>
        <begin position="162"/>
        <end position="176"/>
    </location>
</feature>
<reference evidence="3 4" key="1">
    <citation type="journal article" date="2015" name="Nature">
        <title>rRNA introns, odd ribosomes, and small enigmatic genomes across a large radiation of phyla.</title>
        <authorList>
            <person name="Brown C.T."/>
            <person name="Hug L.A."/>
            <person name="Thomas B.C."/>
            <person name="Sharon I."/>
            <person name="Castelle C.J."/>
            <person name="Singh A."/>
            <person name="Wilkins M.J."/>
            <person name="Williams K.H."/>
            <person name="Banfield J.F."/>
        </authorList>
    </citation>
    <scope>NUCLEOTIDE SEQUENCE [LARGE SCALE GENOMIC DNA]</scope>
</reference>
<feature type="non-terminal residue" evidence="3">
    <location>
        <position position="499"/>
    </location>
</feature>
<comment type="caution">
    <text evidence="3">The sequence shown here is derived from an EMBL/GenBank/DDBJ whole genome shotgun (WGS) entry which is preliminary data.</text>
</comment>
<accession>A0A0G1KYA4</accession>
<evidence type="ECO:0000313" key="3">
    <source>
        <dbReference type="EMBL" id="KKT52884.1"/>
    </source>
</evidence>
<dbReference type="PROSITE" id="PS51841">
    <property type="entry name" value="LTD"/>
    <property type="match status" value="2"/>
</dbReference>
<feature type="region of interest" description="Disordered" evidence="1">
    <location>
        <begin position="148"/>
        <end position="179"/>
    </location>
</feature>
<dbReference type="InterPro" id="IPR036415">
    <property type="entry name" value="Lamin_tail_dom_sf"/>
</dbReference>
<evidence type="ECO:0000259" key="2">
    <source>
        <dbReference type="PROSITE" id="PS51841"/>
    </source>
</evidence>